<accession>A0A218ZED9</accession>
<feature type="compositionally biased region" description="Basic and acidic residues" evidence="1">
    <location>
        <begin position="164"/>
        <end position="174"/>
    </location>
</feature>
<dbReference type="AlphaFoldDB" id="A0A218ZED9"/>
<dbReference type="Proteomes" id="UP000242519">
    <property type="component" value="Unassembled WGS sequence"/>
</dbReference>
<feature type="compositionally biased region" description="Polar residues" evidence="1">
    <location>
        <begin position="242"/>
        <end position="259"/>
    </location>
</feature>
<dbReference type="OrthoDB" id="5279705at2759"/>
<feature type="region of interest" description="Disordered" evidence="1">
    <location>
        <begin position="164"/>
        <end position="190"/>
    </location>
</feature>
<evidence type="ECO:0000256" key="1">
    <source>
        <dbReference type="SAM" id="MobiDB-lite"/>
    </source>
</evidence>
<gene>
    <name evidence="2" type="ORF">B2J93_5311</name>
</gene>
<feature type="compositionally biased region" description="Low complexity" evidence="1">
    <location>
        <begin position="71"/>
        <end position="87"/>
    </location>
</feature>
<proteinExistence type="predicted"/>
<keyword evidence="3" id="KW-1185">Reference proteome</keyword>
<evidence type="ECO:0000313" key="3">
    <source>
        <dbReference type="Proteomes" id="UP000242519"/>
    </source>
</evidence>
<reference evidence="2 3" key="1">
    <citation type="submission" date="2017-04" db="EMBL/GenBank/DDBJ databases">
        <title>Draft genome sequence of Marssonina coronaria NL1: causal agent of apple blotch.</title>
        <authorList>
            <person name="Cheng Q."/>
        </authorList>
    </citation>
    <scope>NUCLEOTIDE SEQUENCE [LARGE SCALE GENOMIC DNA]</scope>
    <source>
        <strain evidence="2 3">NL1</strain>
    </source>
</reference>
<organism evidence="2 3">
    <name type="scientific">Diplocarpon coronariae</name>
    <dbReference type="NCBI Taxonomy" id="2795749"/>
    <lineage>
        <taxon>Eukaryota</taxon>
        <taxon>Fungi</taxon>
        <taxon>Dikarya</taxon>
        <taxon>Ascomycota</taxon>
        <taxon>Pezizomycotina</taxon>
        <taxon>Leotiomycetes</taxon>
        <taxon>Helotiales</taxon>
        <taxon>Drepanopezizaceae</taxon>
        <taxon>Diplocarpon</taxon>
    </lineage>
</organism>
<sequence length="298" mass="34165">MSDITIQNITTSPKMLSMLPAYAHTYGQPHRTSPLSSSPLRNSLSPRDTNALPRTSDIETFSPTESKQHFPSTSTSTYPYTTPSTSTKNTFISPPQTRRESAYSKRKAKPNPLMSGRANGAEGRDTRRKLFLKRVREDSEEKKWKGRGGDEEIMRCLWVAEERRRGERRQREAMGIDGPPEEDEEQEQTRDLDELMAEEVALSEERELEALLGTMKYEDPDHSYGFKFSNETNMLSGDMSHHTSTLPPQYQQSFETSYGSDDDEYDNIFMEFIEEQSRLSSQQQPPEYANDQDIMDTS</sequence>
<dbReference type="EMBL" id="MZNU01000047">
    <property type="protein sequence ID" value="OWP06358.1"/>
    <property type="molecule type" value="Genomic_DNA"/>
</dbReference>
<feature type="region of interest" description="Disordered" evidence="1">
    <location>
        <begin position="237"/>
        <end position="298"/>
    </location>
</feature>
<evidence type="ECO:0000313" key="2">
    <source>
        <dbReference type="EMBL" id="OWP06358.1"/>
    </source>
</evidence>
<feature type="region of interest" description="Disordered" evidence="1">
    <location>
        <begin position="25"/>
        <end position="124"/>
    </location>
</feature>
<comment type="caution">
    <text evidence="2">The sequence shown here is derived from an EMBL/GenBank/DDBJ whole genome shotgun (WGS) entry which is preliminary data.</text>
</comment>
<dbReference type="STRING" id="503106.A0A218ZED9"/>
<dbReference type="InParanoid" id="A0A218ZED9"/>
<name>A0A218ZED9_9HELO</name>
<protein>
    <submittedName>
        <fullName evidence="2">Uncharacterized protein</fullName>
    </submittedName>
</protein>
<feature type="compositionally biased region" description="Low complexity" evidence="1">
    <location>
        <begin position="31"/>
        <end position="47"/>
    </location>
</feature>